<evidence type="ECO:0000256" key="5">
    <source>
        <dbReference type="ARBA" id="ARBA00022617"/>
    </source>
</evidence>
<dbReference type="STRING" id="1048834.TC41_2043"/>
<gene>
    <name evidence="13" type="primary">cydA</name>
    <name evidence="13" type="ordered locus">TC41_2043</name>
</gene>
<evidence type="ECO:0000256" key="11">
    <source>
        <dbReference type="ARBA" id="ARBA00023136"/>
    </source>
</evidence>
<reference evidence="14" key="2">
    <citation type="submission" date="2011-06" db="EMBL/GenBank/DDBJ databases">
        <title>The complete genome sequence of Alicyclobacillus acidocaldarius sp. Tc-4-1.</title>
        <authorList>
            <person name="Chen Y."/>
            <person name="He Y."/>
            <person name="Dong Z."/>
            <person name="Hu S."/>
        </authorList>
    </citation>
    <scope>NUCLEOTIDE SEQUENCE [LARGE SCALE GENOMIC DNA]</scope>
    <source>
        <strain evidence="14">Tc-4-1</strain>
    </source>
</reference>
<accession>F8IEQ9</accession>
<dbReference type="AlphaFoldDB" id="F8IEQ9"/>
<dbReference type="GO" id="GO:0019646">
    <property type="term" value="P:aerobic electron transport chain"/>
    <property type="evidence" value="ECO:0007669"/>
    <property type="project" value="InterPro"/>
</dbReference>
<evidence type="ECO:0000256" key="10">
    <source>
        <dbReference type="ARBA" id="ARBA00023004"/>
    </source>
</evidence>
<keyword evidence="7 12" id="KW-0479">Metal-binding</keyword>
<dbReference type="GO" id="GO:0070069">
    <property type="term" value="C:cytochrome complex"/>
    <property type="evidence" value="ECO:0007669"/>
    <property type="project" value="UniProtKB-UniRule"/>
</dbReference>
<dbReference type="PIRSF" id="PIRSF006446">
    <property type="entry name" value="Cyt_quinol_oxidase_1"/>
    <property type="match status" value="1"/>
</dbReference>
<proteinExistence type="inferred from homology"/>
<feature type="transmembrane region" description="Helical" evidence="12">
    <location>
        <begin position="191"/>
        <end position="212"/>
    </location>
</feature>
<feature type="transmembrane region" description="Helical" evidence="12">
    <location>
        <begin position="23"/>
        <end position="48"/>
    </location>
</feature>
<feature type="transmembrane region" description="Helical" evidence="12">
    <location>
        <begin position="224"/>
        <end position="242"/>
    </location>
</feature>
<evidence type="ECO:0000256" key="9">
    <source>
        <dbReference type="ARBA" id="ARBA00022989"/>
    </source>
</evidence>
<keyword evidence="10 12" id="KW-0408">Iron</keyword>
<dbReference type="GO" id="GO:0020037">
    <property type="term" value="F:heme binding"/>
    <property type="evidence" value="ECO:0007669"/>
    <property type="project" value="TreeGrafter"/>
</dbReference>
<evidence type="ECO:0000256" key="4">
    <source>
        <dbReference type="ARBA" id="ARBA00022475"/>
    </source>
</evidence>
<dbReference type="EMBL" id="CP002902">
    <property type="protein sequence ID" value="AEJ43955.1"/>
    <property type="molecule type" value="Genomic_DNA"/>
</dbReference>
<dbReference type="Proteomes" id="UP000000292">
    <property type="component" value="Chromosome"/>
</dbReference>
<feature type="transmembrane region" description="Helical" evidence="12">
    <location>
        <begin position="333"/>
        <end position="357"/>
    </location>
</feature>
<feature type="transmembrane region" description="Helical" evidence="12">
    <location>
        <begin position="60"/>
        <end position="78"/>
    </location>
</feature>
<dbReference type="GO" id="GO:0016682">
    <property type="term" value="F:oxidoreductase activity, acting on diphenols and related substances as donors, oxygen as acceptor"/>
    <property type="evidence" value="ECO:0007669"/>
    <property type="project" value="TreeGrafter"/>
</dbReference>
<dbReference type="GO" id="GO:0046872">
    <property type="term" value="F:metal ion binding"/>
    <property type="evidence" value="ECO:0007669"/>
    <property type="project" value="UniProtKB-UniRule"/>
</dbReference>
<comment type="similarity">
    <text evidence="2 12">Belongs to the cytochrome ubiquinol oxidase subunit 1 family.</text>
</comment>
<comment type="subcellular location">
    <subcellularLocation>
        <location evidence="1">Cell membrane</location>
        <topology evidence="1">Multi-pass membrane protein</topology>
    </subcellularLocation>
</comment>
<dbReference type="GO" id="GO:0009055">
    <property type="term" value="F:electron transfer activity"/>
    <property type="evidence" value="ECO:0007669"/>
    <property type="project" value="UniProtKB-UniRule"/>
</dbReference>
<evidence type="ECO:0000256" key="1">
    <source>
        <dbReference type="ARBA" id="ARBA00004651"/>
    </source>
</evidence>
<evidence type="ECO:0000256" key="6">
    <source>
        <dbReference type="ARBA" id="ARBA00022692"/>
    </source>
</evidence>
<organism evidence="13 14">
    <name type="scientific">Alicyclobacillus acidocaldarius (strain Tc-4-1)</name>
    <name type="common">Bacillus acidocaldarius</name>
    <dbReference type="NCBI Taxonomy" id="1048834"/>
    <lineage>
        <taxon>Bacteria</taxon>
        <taxon>Bacillati</taxon>
        <taxon>Bacillota</taxon>
        <taxon>Bacilli</taxon>
        <taxon>Bacillales</taxon>
        <taxon>Alicyclobacillaceae</taxon>
        <taxon>Alicyclobacillus</taxon>
    </lineage>
</organism>
<feature type="transmembrane region" description="Helical" evidence="12">
    <location>
        <begin position="134"/>
        <end position="157"/>
    </location>
</feature>
<keyword evidence="5 12" id="KW-0349">Heme</keyword>
<evidence type="ECO:0000313" key="14">
    <source>
        <dbReference type="Proteomes" id="UP000000292"/>
    </source>
</evidence>
<feature type="transmembrane region" description="Helical" evidence="12">
    <location>
        <begin position="98"/>
        <end position="122"/>
    </location>
</feature>
<reference evidence="13 14" key="1">
    <citation type="journal article" date="2011" name="J. Bacteriol.">
        <title>Complete Genome Sequence of Alicyclobacillus acidocaldarius Strain Tc-4-1.</title>
        <authorList>
            <person name="Chen Y."/>
            <person name="He Y."/>
            <person name="Zhang B."/>
            <person name="Yang J."/>
            <person name="Li W."/>
            <person name="Dong Z."/>
            <person name="Hu S."/>
        </authorList>
    </citation>
    <scope>NUCLEOTIDE SEQUENCE [LARGE SCALE GENOMIC DNA]</scope>
    <source>
        <strain evidence="13 14">Tc-4-1</strain>
    </source>
</reference>
<keyword evidence="3 12" id="KW-0813">Transport</keyword>
<dbReference type="Pfam" id="PF01654">
    <property type="entry name" value="Cyt_bd_oxida_I"/>
    <property type="match status" value="1"/>
</dbReference>
<evidence type="ECO:0000256" key="2">
    <source>
        <dbReference type="ARBA" id="ARBA00009819"/>
    </source>
</evidence>
<evidence type="ECO:0000256" key="3">
    <source>
        <dbReference type="ARBA" id="ARBA00022448"/>
    </source>
</evidence>
<keyword evidence="8 12" id="KW-0249">Electron transport</keyword>
<evidence type="ECO:0000256" key="7">
    <source>
        <dbReference type="ARBA" id="ARBA00022723"/>
    </source>
</evidence>
<dbReference type="InterPro" id="IPR002585">
    <property type="entry name" value="Cyt-d_ubiquinol_oxidase_su_1"/>
</dbReference>
<name>F8IEQ9_ALIAT</name>
<evidence type="ECO:0000313" key="13">
    <source>
        <dbReference type="EMBL" id="AEJ43955.1"/>
    </source>
</evidence>
<feature type="transmembrane region" description="Helical" evidence="12">
    <location>
        <begin position="420"/>
        <end position="442"/>
    </location>
</feature>
<dbReference type="PATRIC" id="fig|1048834.4.peg.1931"/>
<feature type="transmembrane region" description="Helical" evidence="12">
    <location>
        <begin position="369"/>
        <end position="391"/>
    </location>
</feature>
<dbReference type="HOGENOM" id="CLU_030555_3_3_9"/>
<protein>
    <submittedName>
        <fullName evidence="13">Cytochrome bd ubiquinol oxidase subunit I</fullName>
    </submittedName>
</protein>
<keyword evidence="11 12" id="KW-0472">Membrane</keyword>
<keyword evidence="4 12" id="KW-1003">Cell membrane</keyword>
<evidence type="ECO:0000256" key="8">
    <source>
        <dbReference type="ARBA" id="ARBA00022982"/>
    </source>
</evidence>
<dbReference type="eggNOG" id="COG1271">
    <property type="taxonomic scope" value="Bacteria"/>
</dbReference>
<keyword evidence="9 12" id="KW-1133">Transmembrane helix</keyword>
<evidence type="ECO:0000256" key="12">
    <source>
        <dbReference type="PIRNR" id="PIRNR006446"/>
    </source>
</evidence>
<sequence>MEGGGRMPSEVALARWQFGITTVYHFFFVPVTIGLVYLIAIMETLYVVKKDDRYKQMAQFWGKIFLINFAVGVVTGILQEFQFGMNWANYSRFVGDVFGAPLAIESLLAFFLESTFLGVWMFGWDKLSKRMHVASIWLVAIGTTLSAFWILTANAFMQHPVGYTLKDGHAEMSSFGALLTNPQLWYEFPHVFLGALVTGAFVVMGISAYQLLRKRHIEVFEPSFAIASIVAVAASFLVMVVGHEQAQYLLVSQPMKLAASEALWKTSGSPAPWTLFAIIHAGAHKNTWMIQIPYLLSVLSYNRLYGSVPGILELQQQMQARYGAGNYVPDVPVIFWSFRIMVFAGALMFLASAWGVWRIIRNRLVPGRRYLKWMVWATSLPFIANTMGWIMTEMGRQPWVVYGLQLTRDGVSPTVSAGEVLTTLIVFTLLYGLLAAVDLYLIARVVRQGPVEDDHGDEPESLSPVAL</sequence>
<keyword evidence="6 12" id="KW-0812">Transmembrane</keyword>
<dbReference type="GO" id="GO:0005886">
    <property type="term" value="C:plasma membrane"/>
    <property type="evidence" value="ECO:0007669"/>
    <property type="project" value="UniProtKB-SubCell"/>
</dbReference>
<dbReference type="PANTHER" id="PTHR30365">
    <property type="entry name" value="CYTOCHROME D UBIQUINOL OXIDASE"/>
    <property type="match status" value="1"/>
</dbReference>
<dbReference type="PANTHER" id="PTHR30365:SF15">
    <property type="entry name" value="CYTOCHROME BD UBIQUINOL OXIDASE SUBUNIT 1"/>
    <property type="match status" value="1"/>
</dbReference>
<dbReference type="KEGG" id="aad:TC41_2043"/>